<comment type="caution">
    <text evidence="1">The sequence shown here is derived from an EMBL/GenBank/DDBJ whole genome shotgun (WGS) entry which is preliminary data.</text>
</comment>
<gene>
    <name evidence="1" type="ORF">BCR39DRAFT_562578</name>
</gene>
<dbReference type="InParanoid" id="A0A1Y2AGR6"/>
<name>A0A1Y2AGR6_9TREE</name>
<evidence type="ECO:0000313" key="2">
    <source>
        <dbReference type="Proteomes" id="UP000193986"/>
    </source>
</evidence>
<proteinExistence type="predicted"/>
<accession>A0A1Y2AGR6</accession>
<organism evidence="1 2">
    <name type="scientific">Naematelia encephala</name>
    <dbReference type="NCBI Taxonomy" id="71784"/>
    <lineage>
        <taxon>Eukaryota</taxon>
        <taxon>Fungi</taxon>
        <taxon>Dikarya</taxon>
        <taxon>Basidiomycota</taxon>
        <taxon>Agaricomycotina</taxon>
        <taxon>Tremellomycetes</taxon>
        <taxon>Tremellales</taxon>
        <taxon>Naemateliaceae</taxon>
        <taxon>Naematelia</taxon>
    </lineage>
</organism>
<keyword evidence="2" id="KW-1185">Reference proteome</keyword>
<dbReference type="AlphaFoldDB" id="A0A1Y2AGR6"/>
<dbReference type="EMBL" id="MCFC01000106">
    <property type="protein sequence ID" value="ORY21696.1"/>
    <property type="molecule type" value="Genomic_DNA"/>
</dbReference>
<sequence>MPNPALFAGLEFFIFPDVFDQDNIITLWANGARLTEGKSFNRYSILLVPSEADASSKSHARDFADQSHPSLDDHPFSQMVSTSWIFQSIDNGYWVPLEQGWSELSSSTTSTCSSSQPTISHGRVRTMMRLADADRDRFEAIKELALRFDWDKRTRQMFYKECGAQLRALGKPAYARGVENFMRKYMFCFEKDCPGFADRGIRRPRGDLLKVGARGQSGGRLPMSGELMDPLGLHRGSHVALHPSYSALVLEFTSHPQGISISESPFEYGFSLDVEAQLTLYPQPRRPRLTFDGFRSASADISDHGS</sequence>
<dbReference type="Proteomes" id="UP000193986">
    <property type="component" value="Unassembled WGS sequence"/>
</dbReference>
<protein>
    <submittedName>
        <fullName evidence="1">Uncharacterized protein</fullName>
    </submittedName>
</protein>
<reference evidence="1 2" key="1">
    <citation type="submission" date="2016-07" db="EMBL/GenBank/DDBJ databases">
        <title>Pervasive Adenine N6-methylation of Active Genes in Fungi.</title>
        <authorList>
            <consortium name="DOE Joint Genome Institute"/>
            <person name="Mondo S.J."/>
            <person name="Dannebaum R.O."/>
            <person name="Kuo R.C."/>
            <person name="Labutti K."/>
            <person name="Haridas S."/>
            <person name="Kuo A."/>
            <person name="Salamov A."/>
            <person name="Ahrendt S.R."/>
            <person name="Lipzen A."/>
            <person name="Sullivan W."/>
            <person name="Andreopoulos W.B."/>
            <person name="Clum A."/>
            <person name="Lindquist E."/>
            <person name="Daum C."/>
            <person name="Ramamoorthy G.K."/>
            <person name="Gryganskyi A."/>
            <person name="Culley D."/>
            <person name="Magnuson J.K."/>
            <person name="James T.Y."/>
            <person name="O'Malley M.A."/>
            <person name="Stajich J.E."/>
            <person name="Spatafora J.W."/>
            <person name="Visel A."/>
            <person name="Grigoriev I.V."/>
        </authorList>
    </citation>
    <scope>NUCLEOTIDE SEQUENCE [LARGE SCALE GENOMIC DNA]</scope>
    <source>
        <strain evidence="1 2">68-887.2</strain>
    </source>
</reference>
<evidence type="ECO:0000313" key="1">
    <source>
        <dbReference type="EMBL" id="ORY21696.1"/>
    </source>
</evidence>